<protein>
    <recommendedName>
        <fullName evidence="9">Pyruvate formate-lyase-activating enzyme</fullName>
        <ecNumber evidence="9">1.97.1.4</ecNumber>
    </recommendedName>
</protein>
<comment type="similarity">
    <text evidence="2 9">Belongs to the organic radical-activating enzymes family.</text>
</comment>
<dbReference type="EMBL" id="JAHXCT010000002">
    <property type="protein sequence ID" value="MBW4768912.1"/>
    <property type="molecule type" value="Genomic_DNA"/>
</dbReference>
<comment type="catalytic activity">
    <reaction evidence="9">
        <text>glycyl-[formate C-acetyltransferase] + reduced [flavodoxin] + S-adenosyl-L-methionine = glycin-2-yl radical-[formate C-acetyltransferase] + semiquinone [flavodoxin] + 5'-deoxyadenosine + L-methionine + H(+)</text>
        <dbReference type="Rhea" id="RHEA:19225"/>
        <dbReference type="Rhea" id="RHEA-COMP:10622"/>
        <dbReference type="Rhea" id="RHEA-COMP:12190"/>
        <dbReference type="Rhea" id="RHEA-COMP:12191"/>
        <dbReference type="Rhea" id="RHEA-COMP:14480"/>
        <dbReference type="ChEBI" id="CHEBI:15378"/>
        <dbReference type="ChEBI" id="CHEBI:17319"/>
        <dbReference type="ChEBI" id="CHEBI:29947"/>
        <dbReference type="ChEBI" id="CHEBI:32722"/>
        <dbReference type="ChEBI" id="CHEBI:57618"/>
        <dbReference type="ChEBI" id="CHEBI:57844"/>
        <dbReference type="ChEBI" id="CHEBI:59789"/>
        <dbReference type="ChEBI" id="CHEBI:140311"/>
        <dbReference type="EC" id="1.97.1.4"/>
    </reaction>
</comment>
<accession>A0ABS6YBG1</accession>
<dbReference type="GO" id="GO:0016829">
    <property type="term" value="F:lyase activity"/>
    <property type="evidence" value="ECO:0007669"/>
    <property type="project" value="UniProtKB-KW"/>
</dbReference>
<organism evidence="11 12">
    <name type="scientific">Hoylesella nanceiensis</name>
    <dbReference type="NCBI Taxonomy" id="425941"/>
    <lineage>
        <taxon>Bacteria</taxon>
        <taxon>Pseudomonadati</taxon>
        <taxon>Bacteroidota</taxon>
        <taxon>Bacteroidia</taxon>
        <taxon>Bacteroidales</taxon>
        <taxon>Prevotellaceae</taxon>
        <taxon>Hoylesella</taxon>
    </lineage>
</organism>
<dbReference type="InterPro" id="IPR012838">
    <property type="entry name" value="PFL1_activating"/>
</dbReference>
<keyword evidence="12" id="KW-1185">Reference proteome</keyword>
<dbReference type="SFLD" id="SFLDS00029">
    <property type="entry name" value="Radical_SAM"/>
    <property type="match status" value="1"/>
</dbReference>
<keyword evidence="7 9" id="KW-0408">Iron</keyword>
<evidence type="ECO:0000256" key="7">
    <source>
        <dbReference type="ARBA" id="ARBA00023004"/>
    </source>
</evidence>
<keyword evidence="11" id="KW-0456">Lyase</keyword>
<comment type="cofactor">
    <cofactor evidence="9">
        <name>[4Fe-4S] cluster</name>
        <dbReference type="ChEBI" id="CHEBI:49883"/>
    </cofactor>
    <text evidence="9">Binds 1 [4Fe-4S] cluster. The cluster is coordinated with 3 cysteines and an exchangeable S-adenosyl-L-methionine.</text>
</comment>
<keyword evidence="11" id="KW-0670">Pyruvate</keyword>
<evidence type="ECO:0000256" key="8">
    <source>
        <dbReference type="ARBA" id="ARBA00023014"/>
    </source>
</evidence>
<dbReference type="PROSITE" id="PS51918">
    <property type="entry name" value="RADICAL_SAM"/>
    <property type="match status" value="1"/>
</dbReference>
<keyword evidence="5 9" id="KW-0479">Metal-binding</keyword>
<keyword evidence="9" id="KW-0963">Cytoplasm</keyword>
<keyword evidence="6 9" id="KW-0560">Oxidoreductase</keyword>
<keyword evidence="3 9" id="KW-0004">4Fe-4S</keyword>
<evidence type="ECO:0000256" key="5">
    <source>
        <dbReference type="ARBA" id="ARBA00022723"/>
    </source>
</evidence>
<dbReference type="RefSeq" id="WP_219408858.1">
    <property type="nucleotide sequence ID" value="NZ_CALBAQ010000012.1"/>
</dbReference>
<evidence type="ECO:0000256" key="1">
    <source>
        <dbReference type="ARBA" id="ARBA00002918"/>
    </source>
</evidence>
<dbReference type="EC" id="1.97.1.4" evidence="9"/>
<feature type="domain" description="Radical SAM core" evidence="10">
    <location>
        <begin position="15"/>
        <end position="242"/>
    </location>
</feature>
<name>A0ABS6YBG1_9BACT</name>
<dbReference type="PANTHER" id="PTHR30352">
    <property type="entry name" value="PYRUVATE FORMATE-LYASE-ACTIVATING ENZYME"/>
    <property type="match status" value="1"/>
</dbReference>
<reference evidence="11 12" key="1">
    <citation type="submission" date="2021-07" db="EMBL/GenBank/DDBJ databases">
        <title>Genomic diversity and antimicrobial resistance of Prevotella spp. isolated from chronic lung disease airways.</title>
        <authorList>
            <person name="Webb K.A."/>
            <person name="Olagoke O.S."/>
            <person name="Baird T."/>
            <person name="Neill J."/>
            <person name="Pham A."/>
            <person name="Wells T.J."/>
            <person name="Ramsay K.A."/>
            <person name="Bell S.C."/>
            <person name="Sarovich D.S."/>
            <person name="Price E.P."/>
        </authorList>
    </citation>
    <scope>NUCLEOTIDE SEQUENCE [LARGE SCALE GENOMIC DNA]</scope>
    <source>
        <strain evidence="11 12">SCHI0011.S.12</strain>
    </source>
</reference>
<comment type="caution">
    <text evidence="11">The sequence shown here is derived from an EMBL/GenBank/DDBJ whole genome shotgun (WGS) entry which is preliminary data.</text>
</comment>
<evidence type="ECO:0000256" key="2">
    <source>
        <dbReference type="ARBA" id="ARBA00009777"/>
    </source>
</evidence>
<comment type="function">
    <text evidence="1">Activation of pyruvate formate-lyase 1 under anaerobic conditions by generation of an organic free radical, using S-adenosylmethionine and reduced flavodoxin as cosubstrates to produce 5'-deoxy-adenosine.</text>
</comment>
<proteinExistence type="inferred from homology"/>
<evidence type="ECO:0000256" key="6">
    <source>
        <dbReference type="ARBA" id="ARBA00023002"/>
    </source>
</evidence>
<dbReference type="SFLD" id="SFLDG01066">
    <property type="entry name" value="organic_radical-activating_enz"/>
    <property type="match status" value="1"/>
</dbReference>
<evidence type="ECO:0000256" key="9">
    <source>
        <dbReference type="RuleBase" id="RU362053"/>
    </source>
</evidence>
<evidence type="ECO:0000313" key="12">
    <source>
        <dbReference type="Proteomes" id="UP000788426"/>
    </source>
</evidence>
<dbReference type="PROSITE" id="PS01087">
    <property type="entry name" value="RADICAL_ACTIVATING"/>
    <property type="match status" value="1"/>
</dbReference>
<comment type="function">
    <text evidence="9">Activation of pyruvate formate-lyase under anaerobic conditions by generation of an organic free radical, using S-adenosylmethionine and reduced flavodoxin as cosubstrates to produce 5'-deoxy-adenosine.</text>
</comment>
<dbReference type="NCBIfam" id="TIGR02493">
    <property type="entry name" value="PFLA"/>
    <property type="match status" value="1"/>
</dbReference>
<evidence type="ECO:0000259" key="10">
    <source>
        <dbReference type="PROSITE" id="PS51918"/>
    </source>
</evidence>
<evidence type="ECO:0000256" key="4">
    <source>
        <dbReference type="ARBA" id="ARBA00022691"/>
    </source>
</evidence>
<dbReference type="InterPro" id="IPR007197">
    <property type="entry name" value="rSAM"/>
</dbReference>
<dbReference type="CDD" id="cd01335">
    <property type="entry name" value="Radical_SAM"/>
    <property type="match status" value="1"/>
</dbReference>
<sequence>MTKAAVHSVETFGSVDGPGIRFIIFLKGCKLRCRYCHNPDTWNPDSKDMRSADELLEQALKYRTYWGKKGGITVSGGEALLQMDFMIELFKKAKKLGIHTCIDTAAQPFTREEPFFSKFNELMEYTDLLLFDLKHIDSNEHKKLTGRENDNILDCALYLSELQKPVWIRHVLVPTITDNDEYLYQLRAFIDRLNNVERVEVLPYHALGVYKWEQMGIPYTLNDVASPEQERVDNARKILGAV</sequence>
<keyword evidence="4 9" id="KW-0949">S-adenosyl-L-methionine</keyword>
<dbReference type="InterPro" id="IPR001989">
    <property type="entry name" value="Radical_activat_CS"/>
</dbReference>
<dbReference type="GO" id="GO:0043365">
    <property type="term" value="F:[formate-C-acetyltransferase]-activating enzyme activity"/>
    <property type="evidence" value="ECO:0007669"/>
    <property type="project" value="UniProtKB-EC"/>
</dbReference>
<gene>
    <name evidence="11" type="primary">pflA</name>
    <name evidence="11" type="ORF">KZO38_03960</name>
</gene>
<dbReference type="PANTHER" id="PTHR30352:SF5">
    <property type="entry name" value="PYRUVATE FORMATE-LYASE 1-ACTIVATING ENZYME"/>
    <property type="match status" value="1"/>
</dbReference>
<dbReference type="Proteomes" id="UP000788426">
    <property type="component" value="Unassembled WGS sequence"/>
</dbReference>
<keyword evidence="8 9" id="KW-0411">Iron-sulfur</keyword>
<dbReference type="Pfam" id="PF04055">
    <property type="entry name" value="Radical_SAM"/>
    <property type="match status" value="1"/>
</dbReference>
<dbReference type="InterPro" id="IPR034457">
    <property type="entry name" value="Organic_radical-activating"/>
</dbReference>
<comment type="subcellular location">
    <subcellularLocation>
        <location evidence="9">Cytoplasm</location>
    </subcellularLocation>
</comment>
<evidence type="ECO:0000256" key="3">
    <source>
        <dbReference type="ARBA" id="ARBA00022485"/>
    </source>
</evidence>
<evidence type="ECO:0000313" key="11">
    <source>
        <dbReference type="EMBL" id="MBW4768912.1"/>
    </source>
</evidence>